<dbReference type="Proteomes" id="UP000805193">
    <property type="component" value="Unassembled WGS sequence"/>
</dbReference>
<sequence>PSYSADLHAATLPRVIASPSAATLSNKESRATEHRLQCGEETSESAFVRADEGSCPGASDSVPSLQVHLCGHWNEGQLSVIEEPAYGEWRGSNPKENSSPSVQEQQDWGQQETPDGPGGHNCSFCPFSSLCKSKLAMHEKTHTRKCPFSCNQCQTAFTTRQDLDTENIVT</sequence>
<keyword evidence="2" id="KW-1185">Reference proteome</keyword>
<proteinExistence type="predicted"/>
<reference evidence="1 2" key="1">
    <citation type="journal article" date="2020" name="Cell">
        <title>Large-Scale Comparative Analyses of Tick Genomes Elucidate Their Genetic Diversity and Vector Capacities.</title>
        <authorList>
            <consortium name="Tick Genome and Microbiome Consortium (TIGMIC)"/>
            <person name="Jia N."/>
            <person name="Wang J."/>
            <person name="Shi W."/>
            <person name="Du L."/>
            <person name="Sun Y."/>
            <person name="Zhan W."/>
            <person name="Jiang J.F."/>
            <person name="Wang Q."/>
            <person name="Zhang B."/>
            <person name="Ji P."/>
            <person name="Bell-Sakyi L."/>
            <person name="Cui X.M."/>
            <person name="Yuan T.T."/>
            <person name="Jiang B.G."/>
            <person name="Yang W.F."/>
            <person name="Lam T.T."/>
            <person name="Chang Q.C."/>
            <person name="Ding S.J."/>
            <person name="Wang X.J."/>
            <person name="Zhu J.G."/>
            <person name="Ruan X.D."/>
            <person name="Zhao L."/>
            <person name="Wei J.T."/>
            <person name="Ye R.Z."/>
            <person name="Que T.C."/>
            <person name="Du C.H."/>
            <person name="Zhou Y.H."/>
            <person name="Cheng J.X."/>
            <person name="Dai P.F."/>
            <person name="Guo W.B."/>
            <person name="Han X.H."/>
            <person name="Huang E.J."/>
            <person name="Li L.F."/>
            <person name="Wei W."/>
            <person name="Gao Y.C."/>
            <person name="Liu J.Z."/>
            <person name="Shao H.Z."/>
            <person name="Wang X."/>
            <person name="Wang C.C."/>
            <person name="Yang T.C."/>
            <person name="Huo Q.B."/>
            <person name="Li W."/>
            <person name="Chen H.Y."/>
            <person name="Chen S.E."/>
            <person name="Zhou L.G."/>
            <person name="Ni X.B."/>
            <person name="Tian J.H."/>
            <person name="Sheng Y."/>
            <person name="Liu T."/>
            <person name="Pan Y.S."/>
            <person name="Xia L.Y."/>
            <person name="Li J."/>
            <person name="Zhao F."/>
            <person name="Cao W.C."/>
        </authorList>
    </citation>
    <scope>NUCLEOTIDE SEQUENCE [LARGE SCALE GENOMIC DNA]</scope>
    <source>
        <strain evidence="1">Iper-2018</strain>
    </source>
</reference>
<gene>
    <name evidence="1" type="ORF">HPB47_026764</name>
</gene>
<accession>A0AC60PY68</accession>
<dbReference type="EMBL" id="JABSTQ010009762">
    <property type="protein sequence ID" value="KAG0426112.1"/>
    <property type="molecule type" value="Genomic_DNA"/>
</dbReference>
<organism evidence="1 2">
    <name type="scientific">Ixodes persulcatus</name>
    <name type="common">Taiga tick</name>
    <dbReference type="NCBI Taxonomy" id="34615"/>
    <lineage>
        <taxon>Eukaryota</taxon>
        <taxon>Metazoa</taxon>
        <taxon>Ecdysozoa</taxon>
        <taxon>Arthropoda</taxon>
        <taxon>Chelicerata</taxon>
        <taxon>Arachnida</taxon>
        <taxon>Acari</taxon>
        <taxon>Parasitiformes</taxon>
        <taxon>Ixodida</taxon>
        <taxon>Ixodoidea</taxon>
        <taxon>Ixodidae</taxon>
        <taxon>Ixodinae</taxon>
        <taxon>Ixodes</taxon>
    </lineage>
</organism>
<evidence type="ECO:0000313" key="2">
    <source>
        <dbReference type="Proteomes" id="UP000805193"/>
    </source>
</evidence>
<protein>
    <submittedName>
        <fullName evidence="1">Uncharacterized protein</fullName>
    </submittedName>
</protein>
<feature type="non-terminal residue" evidence="1">
    <location>
        <position position="1"/>
    </location>
</feature>
<name>A0AC60PY68_IXOPE</name>
<evidence type="ECO:0000313" key="1">
    <source>
        <dbReference type="EMBL" id="KAG0426112.1"/>
    </source>
</evidence>
<comment type="caution">
    <text evidence="1">The sequence shown here is derived from an EMBL/GenBank/DDBJ whole genome shotgun (WGS) entry which is preliminary data.</text>
</comment>